<evidence type="ECO:0000259" key="1">
    <source>
        <dbReference type="Pfam" id="PF13480"/>
    </source>
</evidence>
<proteinExistence type="predicted"/>
<gene>
    <name evidence="2" type="ORF">PRLR5076_21430</name>
</gene>
<organism evidence="2 3">
    <name type="scientific">Prevotella lacticifex</name>
    <dbReference type="NCBI Taxonomy" id="2854755"/>
    <lineage>
        <taxon>Bacteria</taxon>
        <taxon>Pseudomonadati</taxon>
        <taxon>Bacteroidota</taxon>
        <taxon>Bacteroidia</taxon>
        <taxon>Bacteroidales</taxon>
        <taxon>Prevotellaceae</taxon>
        <taxon>Prevotella</taxon>
    </lineage>
</organism>
<reference evidence="2" key="1">
    <citation type="journal article" date="2022" name="Int. J. Syst. Evol. Microbiol.">
        <title>Prevotella lacticifex sp. nov., isolated from the rumen of cows.</title>
        <authorList>
            <person name="Shinkai T."/>
            <person name="Ikeyama N."/>
            <person name="Kumagai M."/>
            <person name="Ohmori H."/>
            <person name="Sakamoto M."/>
            <person name="Ohkuma M."/>
            <person name="Mitsumori M."/>
        </authorList>
    </citation>
    <scope>NUCLEOTIDE SEQUENCE</scope>
    <source>
        <strain evidence="2">R5076</strain>
    </source>
</reference>
<sequence>MFEVKRYSSDMAEEWNRFVAGSKQGTFLFDRNYMDYHHDRFSDFSLVVLHKGHICAVLPANVNGDTLWSHQGLTYGGLITDKKATTDDVCAIFQTINEFLRSCSIRHVVYKAMPWIYHRLPAEEDLYALTNVCGASLMVRHISSTIVMDDRIRFIESRKSGIRKAKRLGLQVAESSDLSDFWTILDNNLENKYQARPVHSLSELELLKSRFPDNIRLFMASDSDGKPVGGTLIFETPQVIHTQYISASPEGKASGALDMLFDYLINDYYSDKIRYPHAKYFDFGKSSDGDGHQLNSKLIFQKEGFGGRGVCYDWYSWDV</sequence>
<accession>A0A9R1CAX2</accession>
<dbReference type="Gene3D" id="3.40.630.30">
    <property type="match status" value="1"/>
</dbReference>
<dbReference type="Proteomes" id="UP000825483">
    <property type="component" value="Unassembled WGS sequence"/>
</dbReference>
<dbReference type="EMBL" id="BPUB01000002">
    <property type="protein sequence ID" value="GJG59292.1"/>
    <property type="molecule type" value="Genomic_DNA"/>
</dbReference>
<dbReference type="InterPro" id="IPR016181">
    <property type="entry name" value="Acyl_CoA_acyltransferase"/>
</dbReference>
<dbReference type="InterPro" id="IPR038740">
    <property type="entry name" value="BioF2-like_GNAT_dom"/>
</dbReference>
<dbReference type="AlphaFoldDB" id="A0A9R1CAX2"/>
<dbReference type="RefSeq" id="WP_223925682.1">
    <property type="nucleotide sequence ID" value="NZ_BPTU01000001.1"/>
</dbReference>
<evidence type="ECO:0000313" key="2">
    <source>
        <dbReference type="EMBL" id="GJG59292.1"/>
    </source>
</evidence>
<comment type="caution">
    <text evidence="2">The sequence shown here is derived from an EMBL/GenBank/DDBJ whole genome shotgun (WGS) entry which is preliminary data.</text>
</comment>
<name>A0A9R1CAX2_9BACT</name>
<feature type="domain" description="BioF2-like acetyltransferase" evidence="1">
    <location>
        <begin position="160"/>
        <end position="286"/>
    </location>
</feature>
<dbReference type="Pfam" id="PF13480">
    <property type="entry name" value="Acetyltransf_6"/>
    <property type="match status" value="1"/>
</dbReference>
<dbReference type="SUPFAM" id="SSF55729">
    <property type="entry name" value="Acyl-CoA N-acyltransferases (Nat)"/>
    <property type="match status" value="1"/>
</dbReference>
<keyword evidence="3" id="KW-1185">Reference proteome</keyword>
<protein>
    <recommendedName>
        <fullName evidence="1">BioF2-like acetyltransferase domain-containing protein</fullName>
    </recommendedName>
</protein>
<dbReference type="GeneID" id="72466670"/>
<evidence type="ECO:0000313" key="3">
    <source>
        <dbReference type="Proteomes" id="UP000825483"/>
    </source>
</evidence>